<reference evidence="1" key="2">
    <citation type="submission" date="2022-01" db="EMBL/GenBank/DDBJ databases">
        <authorList>
            <person name="Yamashiro T."/>
            <person name="Shiraishi A."/>
            <person name="Satake H."/>
            <person name="Nakayama K."/>
        </authorList>
    </citation>
    <scope>NUCLEOTIDE SEQUENCE</scope>
</reference>
<protein>
    <recommendedName>
        <fullName evidence="3">EDS1 EP domain-containing protein</fullName>
    </recommendedName>
</protein>
<dbReference type="Proteomes" id="UP001151760">
    <property type="component" value="Unassembled WGS sequence"/>
</dbReference>
<dbReference type="EMBL" id="BQNB010009712">
    <property type="protein sequence ID" value="GJS67368.1"/>
    <property type="molecule type" value="Genomic_DNA"/>
</dbReference>
<organism evidence="1 2">
    <name type="scientific">Tanacetum coccineum</name>
    <dbReference type="NCBI Taxonomy" id="301880"/>
    <lineage>
        <taxon>Eukaryota</taxon>
        <taxon>Viridiplantae</taxon>
        <taxon>Streptophyta</taxon>
        <taxon>Embryophyta</taxon>
        <taxon>Tracheophyta</taxon>
        <taxon>Spermatophyta</taxon>
        <taxon>Magnoliopsida</taxon>
        <taxon>eudicotyledons</taxon>
        <taxon>Gunneridae</taxon>
        <taxon>Pentapetalae</taxon>
        <taxon>asterids</taxon>
        <taxon>campanulids</taxon>
        <taxon>Asterales</taxon>
        <taxon>Asteraceae</taxon>
        <taxon>Asteroideae</taxon>
        <taxon>Anthemideae</taxon>
        <taxon>Anthemidinae</taxon>
        <taxon>Tanacetum</taxon>
    </lineage>
</organism>
<evidence type="ECO:0000313" key="1">
    <source>
        <dbReference type="EMBL" id="GJS67368.1"/>
    </source>
</evidence>
<proteinExistence type="predicted"/>
<evidence type="ECO:0000313" key="2">
    <source>
        <dbReference type="Proteomes" id="UP001151760"/>
    </source>
</evidence>
<accession>A0ABQ4XRM1</accession>
<gene>
    <name evidence="1" type="ORF">Tco_0681932</name>
</gene>
<reference evidence="1" key="1">
    <citation type="journal article" date="2022" name="Int. J. Mol. Sci.">
        <title>Draft Genome of Tanacetum Coccineum: Genomic Comparison of Closely Related Tanacetum-Family Plants.</title>
        <authorList>
            <person name="Yamashiro T."/>
            <person name="Shiraishi A."/>
            <person name="Nakayama K."/>
            <person name="Satake H."/>
        </authorList>
    </citation>
    <scope>NUCLEOTIDE SEQUENCE</scope>
</reference>
<comment type="caution">
    <text evidence="1">The sequence shown here is derived from an EMBL/GenBank/DDBJ whole genome shotgun (WGS) entry which is preliminary data.</text>
</comment>
<evidence type="ECO:0008006" key="3">
    <source>
        <dbReference type="Google" id="ProtNLM"/>
    </source>
</evidence>
<name>A0ABQ4XRM1_9ASTR</name>
<keyword evidence="2" id="KW-1185">Reference proteome</keyword>
<sequence>MANDHKWNDELTDGKLKEEALMHKARIEESQGDATPGVMKFCAWLKSSFENFHELDYDVLVKMEECWWKVNAHENAPFARWENHSQGPYANAKTKKDYDPYLDIYRNFGRNYGSNNAGIMDRTTQVPFTRWENHSQGPYANAKTKKDYDPYLDIYRNFGRNYGSNNAEREHSDHSRINVDACQAYRELFRIMDEGWLVTKAKEE</sequence>